<name>A0ABD0K661_9CAEN</name>
<organism evidence="1 2">
    <name type="scientific">Batillaria attramentaria</name>
    <dbReference type="NCBI Taxonomy" id="370345"/>
    <lineage>
        <taxon>Eukaryota</taxon>
        <taxon>Metazoa</taxon>
        <taxon>Spiralia</taxon>
        <taxon>Lophotrochozoa</taxon>
        <taxon>Mollusca</taxon>
        <taxon>Gastropoda</taxon>
        <taxon>Caenogastropoda</taxon>
        <taxon>Sorbeoconcha</taxon>
        <taxon>Cerithioidea</taxon>
        <taxon>Batillariidae</taxon>
        <taxon>Batillaria</taxon>
    </lineage>
</organism>
<protein>
    <submittedName>
        <fullName evidence="1">Uncharacterized protein</fullName>
    </submittedName>
</protein>
<evidence type="ECO:0000313" key="1">
    <source>
        <dbReference type="EMBL" id="KAK7482562.1"/>
    </source>
</evidence>
<gene>
    <name evidence="1" type="ORF">BaRGS_00026163</name>
</gene>
<sequence>IEDPPMAVGTFRLKDRLQWHATAFPPTLVGNFVSRALCLSSRRNPRLYWWLILGASLVNR</sequence>
<proteinExistence type="predicted"/>
<comment type="caution">
    <text evidence="1">The sequence shown here is derived from an EMBL/GenBank/DDBJ whole genome shotgun (WGS) entry which is preliminary data.</text>
</comment>
<reference evidence="1 2" key="1">
    <citation type="journal article" date="2023" name="Sci. Data">
        <title>Genome assembly of the Korean intertidal mud-creeper Batillaria attramentaria.</title>
        <authorList>
            <person name="Patra A.K."/>
            <person name="Ho P.T."/>
            <person name="Jun S."/>
            <person name="Lee S.J."/>
            <person name="Kim Y."/>
            <person name="Won Y.J."/>
        </authorList>
    </citation>
    <scope>NUCLEOTIDE SEQUENCE [LARGE SCALE GENOMIC DNA]</scope>
    <source>
        <strain evidence="1">Wonlab-2016</strain>
    </source>
</reference>
<evidence type="ECO:0000313" key="2">
    <source>
        <dbReference type="Proteomes" id="UP001519460"/>
    </source>
</evidence>
<dbReference type="Proteomes" id="UP001519460">
    <property type="component" value="Unassembled WGS sequence"/>
</dbReference>
<feature type="non-terminal residue" evidence="1">
    <location>
        <position position="1"/>
    </location>
</feature>
<dbReference type="AlphaFoldDB" id="A0ABD0K661"/>
<accession>A0ABD0K661</accession>
<keyword evidence="2" id="KW-1185">Reference proteome</keyword>
<dbReference type="EMBL" id="JACVVK020000242">
    <property type="protein sequence ID" value="KAK7482562.1"/>
    <property type="molecule type" value="Genomic_DNA"/>
</dbReference>